<proteinExistence type="predicted"/>
<dbReference type="Proteomes" id="UP001286313">
    <property type="component" value="Unassembled WGS sequence"/>
</dbReference>
<comment type="caution">
    <text evidence="2">The sequence shown here is derived from an EMBL/GenBank/DDBJ whole genome shotgun (WGS) entry which is preliminary data.</text>
</comment>
<feature type="compositionally biased region" description="Low complexity" evidence="1">
    <location>
        <begin position="25"/>
        <end position="34"/>
    </location>
</feature>
<evidence type="ECO:0000256" key="1">
    <source>
        <dbReference type="SAM" id="MobiDB-lite"/>
    </source>
</evidence>
<feature type="region of interest" description="Disordered" evidence="1">
    <location>
        <begin position="1"/>
        <end position="42"/>
    </location>
</feature>
<evidence type="ECO:0000313" key="3">
    <source>
        <dbReference type="Proteomes" id="UP001286313"/>
    </source>
</evidence>
<organism evidence="2 3">
    <name type="scientific">Petrolisthes cinctipes</name>
    <name type="common">Flat porcelain crab</name>
    <dbReference type="NCBI Taxonomy" id="88211"/>
    <lineage>
        <taxon>Eukaryota</taxon>
        <taxon>Metazoa</taxon>
        <taxon>Ecdysozoa</taxon>
        <taxon>Arthropoda</taxon>
        <taxon>Crustacea</taxon>
        <taxon>Multicrustacea</taxon>
        <taxon>Malacostraca</taxon>
        <taxon>Eumalacostraca</taxon>
        <taxon>Eucarida</taxon>
        <taxon>Decapoda</taxon>
        <taxon>Pleocyemata</taxon>
        <taxon>Anomura</taxon>
        <taxon>Galatheoidea</taxon>
        <taxon>Porcellanidae</taxon>
        <taxon>Petrolisthes</taxon>
    </lineage>
</organism>
<accession>A0AAE1KHR5</accession>
<protein>
    <submittedName>
        <fullName evidence="2">Uncharacterized protein</fullName>
    </submittedName>
</protein>
<sequence>MRNLGESCLAPPPPLRRRVAEPTHHLLPQPLHHPTLPRPVPSPPYHLPHITLLCPNPRLTPTHLIPTLPHHPTLIRPVSPPNLSHSTLTHPPPHQLVLLCPPPSPPVMEDLC</sequence>
<name>A0AAE1KHR5_PETCI</name>
<gene>
    <name evidence="2" type="ORF">Pcinc_019453</name>
</gene>
<evidence type="ECO:0000313" key="2">
    <source>
        <dbReference type="EMBL" id="KAK3875706.1"/>
    </source>
</evidence>
<reference evidence="2" key="1">
    <citation type="submission" date="2023-10" db="EMBL/GenBank/DDBJ databases">
        <title>Genome assemblies of two species of porcelain crab, Petrolisthes cinctipes and Petrolisthes manimaculis (Anomura: Porcellanidae).</title>
        <authorList>
            <person name="Angst P."/>
        </authorList>
    </citation>
    <scope>NUCLEOTIDE SEQUENCE</scope>
    <source>
        <strain evidence="2">PB745_01</strain>
        <tissue evidence="2">Gill</tissue>
    </source>
</reference>
<keyword evidence="3" id="KW-1185">Reference proteome</keyword>
<dbReference type="EMBL" id="JAWQEG010001929">
    <property type="protein sequence ID" value="KAK3875706.1"/>
    <property type="molecule type" value="Genomic_DNA"/>
</dbReference>
<dbReference type="AlphaFoldDB" id="A0AAE1KHR5"/>